<dbReference type="Proteomes" id="UP000799537">
    <property type="component" value="Unassembled WGS sequence"/>
</dbReference>
<protein>
    <recommendedName>
        <fullName evidence="3">SnoaL-like domain-containing protein</fullName>
    </recommendedName>
</protein>
<evidence type="ECO:0000313" key="2">
    <source>
        <dbReference type="Proteomes" id="UP000799537"/>
    </source>
</evidence>
<proteinExistence type="predicted"/>
<gene>
    <name evidence="1" type="ORF">M409DRAFT_28469</name>
</gene>
<evidence type="ECO:0008006" key="3">
    <source>
        <dbReference type="Google" id="ProtNLM"/>
    </source>
</evidence>
<accession>A0A6A6C5X4</accession>
<dbReference type="EMBL" id="ML993621">
    <property type="protein sequence ID" value="KAF2161139.1"/>
    <property type="molecule type" value="Genomic_DNA"/>
</dbReference>
<reference evidence="1" key="1">
    <citation type="journal article" date="2020" name="Stud. Mycol.">
        <title>101 Dothideomycetes genomes: a test case for predicting lifestyles and emergence of pathogens.</title>
        <authorList>
            <person name="Haridas S."/>
            <person name="Albert R."/>
            <person name="Binder M."/>
            <person name="Bloem J."/>
            <person name="Labutti K."/>
            <person name="Salamov A."/>
            <person name="Andreopoulos B."/>
            <person name="Baker S."/>
            <person name="Barry K."/>
            <person name="Bills G."/>
            <person name="Bluhm B."/>
            <person name="Cannon C."/>
            <person name="Castanera R."/>
            <person name="Culley D."/>
            <person name="Daum C."/>
            <person name="Ezra D."/>
            <person name="Gonzalez J."/>
            <person name="Henrissat B."/>
            <person name="Kuo A."/>
            <person name="Liang C."/>
            <person name="Lipzen A."/>
            <person name="Lutzoni F."/>
            <person name="Magnuson J."/>
            <person name="Mondo S."/>
            <person name="Nolan M."/>
            <person name="Ohm R."/>
            <person name="Pangilinan J."/>
            <person name="Park H.-J."/>
            <person name="Ramirez L."/>
            <person name="Alfaro M."/>
            <person name="Sun H."/>
            <person name="Tritt A."/>
            <person name="Yoshinaga Y."/>
            <person name="Zwiers L.-H."/>
            <person name="Turgeon B."/>
            <person name="Goodwin S."/>
            <person name="Spatafora J."/>
            <person name="Crous P."/>
            <person name="Grigoriev I."/>
        </authorList>
    </citation>
    <scope>NUCLEOTIDE SEQUENCE</scope>
    <source>
        <strain evidence="1">ATCC 36951</strain>
    </source>
</reference>
<dbReference type="AlphaFoldDB" id="A0A6A6C5X4"/>
<dbReference type="OrthoDB" id="4971611at2759"/>
<name>A0A6A6C5X4_ZASCE</name>
<sequence length="136" mass="15456">MPLTSIPIPLPLNPFPLPSHPALDFYTLYGQKFPKTPEQWKTTNWEDFYSKDYGPFPTITREMLSLNIVSDSEKGTHEIHAEFLTKLPSSKGVVELPQAFVYTLGEADEGKGTSGWQIRELRCYYDLRTWEGAGGK</sequence>
<evidence type="ECO:0000313" key="1">
    <source>
        <dbReference type="EMBL" id="KAF2161139.1"/>
    </source>
</evidence>
<organism evidence="1 2">
    <name type="scientific">Zasmidium cellare ATCC 36951</name>
    <dbReference type="NCBI Taxonomy" id="1080233"/>
    <lineage>
        <taxon>Eukaryota</taxon>
        <taxon>Fungi</taxon>
        <taxon>Dikarya</taxon>
        <taxon>Ascomycota</taxon>
        <taxon>Pezizomycotina</taxon>
        <taxon>Dothideomycetes</taxon>
        <taxon>Dothideomycetidae</taxon>
        <taxon>Mycosphaerellales</taxon>
        <taxon>Mycosphaerellaceae</taxon>
        <taxon>Zasmidium</taxon>
    </lineage>
</organism>
<keyword evidence="2" id="KW-1185">Reference proteome</keyword>
<dbReference type="RefSeq" id="XP_033662028.1">
    <property type="nucleotide sequence ID" value="XM_033809051.1"/>
</dbReference>
<dbReference type="GeneID" id="54562323"/>